<comment type="caution">
    <text evidence="1">The sequence shown here is derived from an EMBL/GenBank/DDBJ whole genome shotgun (WGS) entry which is preliminary data.</text>
</comment>
<dbReference type="EMBL" id="QPFP01000025">
    <property type="protein sequence ID" value="TEB29952.1"/>
    <property type="molecule type" value="Genomic_DNA"/>
</dbReference>
<sequence>MSALKLREEHKDIFIDYYKHLPDEFLPLDSIPDEEWTREAWRAYLCKTFPRPRIPKKLTLKPGLSFQPPRFLFGWAMEYVDIRTIVERCRPNETLPVMDYQELSMALTEIVRDRFPDIADQLGWVVVDCVYVQGKGTFCCIALSDSWVTGNRKPTPEQITTLRDFFGIGKDTMALADNEPMWWMTRDSQHWHYRHKRDDLREFRPWDPKGKASK</sequence>
<dbReference type="Proteomes" id="UP000298030">
    <property type="component" value="Unassembled WGS sequence"/>
</dbReference>
<dbReference type="OrthoDB" id="2820249at2759"/>
<dbReference type="AlphaFoldDB" id="A0A4Y7T8M3"/>
<accession>A0A4Y7T8M3</accession>
<protein>
    <submittedName>
        <fullName evidence="1">Uncharacterized protein</fullName>
    </submittedName>
</protein>
<proteinExistence type="predicted"/>
<name>A0A4Y7T8M3_COPMI</name>
<evidence type="ECO:0000313" key="1">
    <source>
        <dbReference type="EMBL" id="TEB29952.1"/>
    </source>
</evidence>
<reference evidence="1 2" key="1">
    <citation type="journal article" date="2019" name="Nat. Ecol. Evol.">
        <title>Megaphylogeny resolves global patterns of mushroom evolution.</title>
        <authorList>
            <person name="Varga T."/>
            <person name="Krizsan K."/>
            <person name="Foldi C."/>
            <person name="Dima B."/>
            <person name="Sanchez-Garcia M."/>
            <person name="Sanchez-Ramirez S."/>
            <person name="Szollosi G.J."/>
            <person name="Szarkandi J.G."/>
            <person name="Papp V."/>
            <person name="Albert L."/>
            <person name="Andreopoulos W."/>
            <person name="Angelini C."/>
            <person name="Antonin V."/>
            <person name="Barry K.W."/>
            <person name="Bougher N.L."/>
            <person name="Buchanan P."/>
            <person name="Buyck B."/>
            <person name="Bense V."/>
            <person name="Catcheside P."/>
            <person name="Chovatia M."/>
            <person name="Cooper J."/>
            <person name="Damon W."/>
            <person name="Desjardin D."/>
            <person name="Finy P."/>
            <person name="Geml J."/>
            <person name="Haridas S."/>
            <person name="Hughes K."/>
            <person name="Justo A."/>
            <person name="Karasinski D."/>
            <person name="Kautmanova I."/>
            <person name="Kiss B."/>
            <person name="Kocsube S."/>
            <person name="Kotiranta H."/>
            <person name="LaButti K.M."/>
            <person name="Lechner B.E."/>
            <person name="Liimatainen K."/>
            <person name="Lipzen A."/>
            <person name="Lukacs Z."/>
            <person name="Mihaltcheva S."/>
            <person name="Morgado L.N."/>
            <person name="Niskanen T."/>
            <person name="Noordeloos M.E."/>
            <person name="Ohm R.A."/>
            <person name="Ortiz-Santana B."/>
            <person name="Ovrebo C."/>
            <person name="Racz N."/>
            <person name="Riley R."/>
            <person name="Savchenko A."/>
            <person name="Shiryaev A."/>
            <person name="Soop K."/>
            <person name="Spirin V."/>
            <person name="Szebenyi C."/>
            <person name="Tomsovsky M."/>
            <person name="Tulloss R.E."/>
            <person name="Uehling J."/>
            <person name="Grigoriev I.V."/>
            <person name="Vagvolgyi C."/>
            <person name="Papp T."/>
            <person name="Martin F.M."/>
            <person name="Miettinen O."/>
            <person name="Hibbett D.S."/>
            <person name="Nagy L.G."/>
        </authorList>
    </citation>
    <scope>NUCLEOTIDE SEQUENCE [LARGE SCALE GENOMIC DNA]</scope>
    <source>
        <strain evidence="1 2">FP101781</strain>
    </source>
</reference>
<evidence type="ECO:0000313" key="2">
    <source>
        <dbReference type="Proteomes" id="UP000298030"/>
    </source>
</evidence>
<keyword evidence="2" id="KW-1185">Reference proteome</keyword>
<gene>
    <name evidence="1" type="ORF">FA13DRAFT_1861041</name>
</gene>
<organism evidence="1 2">
    <name type="scientific">Coprinellus micaceus</name>
    <name type="common">Glistening ink-cap mushroom</name>
    <name type="synonym">Coprinus micaceus</name>
    <dbReference type="NCBI Taxonomy" id="71717"/>
    <lineage>
        <taxon>Eukaryota</taxon>
        <taxon>Fungi</taxon>
        <taxon>Dikarya</taxon>
        <taxon>Basidiomycota</taxon>
        <taxon>Agaricomycotina</taxon>
        <taxon>Agaricomycetes</taxon>
        <taxon>Agaricomycetidae</taxon>
        <taxon>Agaricales</taxon>
        <taxon>Agaricineae</taxon>
        <taxon>Psathyrellaceae</taxon>
        <taxon>Coprinellus</taxon>
    </lineage>
</organism>